<organism evidence="1 2">
    <name type="scientific">Staphylococcus aureus</name>
    <dbReference type="NCBI Taxonomy" id="1280"/>
    <lineage>
        <taxon>Bacteria</taxon>
        <taxon>Bacillati</taxon>
        <taxon>Bacillota</taxon>
        <taxon>Bacilli</taxon>
        <taxon>Bacillales</taxon>
        <taxon>Staphylococcaceae</taxon>
        <taxon>Staphylococcus</taxon>
    </lineage>
</organism>
<reference evidence="1 2" key="1">
    <citation type="journal article" date="2019" name="Int. J. Infect. Dis.">
        <title>Characterization of a community-acquired methicillin-resistant sequence type 338 Staphylococcus aureus strain containing a staphylococcal cassette chromosome mec type VT.</title>
        <authorList>
            <person name="Chen Y."/>
            <person name="Hong J."/>
            <person name="Chen Y."/>
            <person name="Wang H."/>
            <person name="Yu Y."/>
            <person name="Qu T."/>
        </authorList>
    </citation>
    <scope>NUCLEOTIDE SEQUENCE [LARGE SCALE GENOMIC DNA]</scope>
    <source>
        <strain evidence="1 2">LJ05</strain>
    </source>
</reference>
<protein>
    <submittedName>
        <fullName evidence="1">Uncharacterized protein</fullName>
    </submittedName>
</protein>
<gene>
    <name evidence="1" type="ORF">GAY54_08330</name>
</gene>
<dbReference type="EMBL" id="WFHO01000014">
    <property type="protein sequence ID" value="MUG52560.1"/>
    <property type="molecule type" value="Genomic_DNA"/>
</dbReference>
<comment type="caution">
    <text evidence="1">The sequence shown here is derived from an EMBL/GenBank/DDBJ whole genome shotgun (WGS) entry which is preliminary data.</text>
</comment>
<evidence type="ECO:0000313" key="1">
    <source>
        <dbReference type="EMBL" id="MUG52560.1"/>
    </source>
</evidence>
<sequence>MNDYLEKLKDCEQAQFVSIQDNILTVETDEYQYQFELTEAQLEQCYQQLANKDDATFTINVDKGIIIFNTALTIKEQANIDSISDYYLAIENQPITKLTCEIQNIYLKDSRYYAEIRIENEEEKIVYLPTDQFNVIYDVLTENQNNNEIEEVYFSYSPELEKILLNDLSDFDEGDLELGNQLRM</sequence>
<name>A0AB73JGH3_STAAU</name>
<accession>A0AB73JGH3</accession>
<dbReference type="AlphaFoldDB" id="A0AB73JGH3"/>
<evidence type="ECO:0000313" key="2">
    <source>
        <dbReference type="Proteomes" id="UP000463077"/>
    </source>
</evidence>
<proteinExistence type="predicted"/>
<dbReference type="Proteomes" id="UP000463077">
    <property type="component" value="Unassembled WGS sequence"/>
</dbReference>
<dbReference type="RefSeq" id="WP_001574996.1">
    <property type="nucleotide sequence ID" value="NZ_JABMKL010000023.1"/>
</dbReference>